<dbReference type="InterPro" id="IPR003439">
    <property type="entry name" value="ABC_transporter-like_ATP-bd"/>
</dbReference>
<dbReference type="Pfam" id="PF01061">
    <property type="entry name" value="ABC2_membrane"/>
    <property type="match status" value="1"/>
</dbReference>
<dbReference type="AlphaFoldDB" id="A0AA85G264"/>
<evidence type="ECO:0000256" key="6">
    <source>
        <dbReference type="ARBA" id="ARBA00022840"/>
    </source>
</evidence>
<evidence type="ECO:0000313" key="12">
    <source>
        <dbReference type="WBParaSite" id="SRDH1_74740.1"/>
    </source>
</evidence>
<dbReference type="InterPro" id="IPR013525">
    <property type="entry name" value="ABC2_TM"/>
</dbReference>
<dbReference type="InterPro" id="IPR027417">
    <property type="entry name" value="P-loop_NTPase"/>
</dbReference>
<dbReference type="Pfam" id="PF19055">
    <property type="entry name" value="ABC2_membrane_7"/>
    <property type="match status" value="1"/>
</dbReference>
<keyword evidence="3" id="KW-0813">Transport</keyword>
<feature type="transmembrane region" description="Helical" evidence="9">
    <location>
        <begin position="735"/>
        <end position="758"/>
    </location>
</feature>
<evidence type="ECO:0000256" key="9">
    <source>
        <dbReference type="SAM" id="Phobius"/>
    </source>
</evidence>
<dbReference type="GO" id="GO:0015562">
    <property type="term" value="F:efflux transmembrane transporter activity"/>
    <property type="evidence" value="ECO:0007669"/>
    <property type="project" value="UniProtKB-ARBA"/>
</dbReference>
<feature type="transmembrane region" description="Helical" evidence="9">
    <location>
        <begin position="590"/>
        <end position="611"/>
    </location>
</feature>
<feature type="transmembrane region" description="Helical" evidence="9">
    <location>
        <begin position="623"/>
        <end position="645"/>
    </location>
</feature>
<dbReference type="Proteomes" id="UP000050792">
    <property type="component" value="Unassembled WGS sequence"/>
</dbReference>
<keyword evidence="5" id="KW-0547">Nucleotide-binding</keyword>
<dbReference type="PROSITE" id="PS50893">
    <property type="entry name" value="ABC_TRANSPORTER_2"/>
    <property type="match status" value="1"/>
</dbReference>
<protein>
    <recommendedName>
        <fullName evidence="10">ABC transporter domain-containing protein</fullName>
    </recommendedName>
</protein>
<feature type="transmembrane region" description="Helical" evidence="9">
    <location>
        <begin position="666"/>
        <end position="691"/>
    </location>
</feature>
<organism evidence="11 12">
    <name type="scientific">Schistosoma rodhaini</name>
    <dbReference type="NCBI Taxonomy" id="6188"/>
    <lineage>
        <taxon>Eukaryota</taxon>
        <taxon>Metazoa</taxon>
        <taxon>Spiralia</taxon>
        <taxon>Lophotrochozoa</taxon>
        <taxon>Platyhelminthes</taxon>
        <taxon>Trematoda</taxon>
        <taxon>Digenea</taxon>
        <taxon>Strigeidida</taxon>
        <taxon>Schistosomatoidea</taxon>
        <taxon>Schistosomatidae</taxon>
        <taxon>Schistosoma</taxon>
    </lineage>
</organism>
<comment type="subcellular location">
    <subcellularLocation>
        <location evidence="1">Membrane</location>
        <topology evidence="1">Multi-pass membrane protein</topology>
    </subcellularLocation>
</comment>
<evidence type="ECO:0000256" key="5">
    <source>
        <dbReference type="ARBA" id="ARBA00022741"/>
    </source>
</evidence>
<dbReference type="Pfam" id="PF00005">
    <property type="entry name" value="ABC_tran"/>
    <property type="match status" value="1"/>
</dbReference>
<dbReference type="GO" id="GO:0140359">
    <property type="term" value="F:ABC-type transporter activity"/>
    <property type="evidence" value="ECO:0007669"/>
    <property type="project" value="InterPro"/>
</dbReference>
<dbReference type="GO" id="GO:0016887">
    <property type="term" value="F:ATP hydrolysis activity"/>
    <property type="evidence" value="ECO:0007669"/>
    <property type="project" value="InterPro"/>
</dbReference>
<name>A0AA85G264_9TREM</name>
<keyword evidence="4 9" id="KW-0812">Transmembrane</keyword>
<feature type="transmembrane region" description="Helical" evidence="9">
    <location>
        <begin position="862"/>
        <end position="886"/>
    </location>
</feature>
<reference evidence="12" key="2">
    <citation type="submission" date="2023-11" db="UniProtKB">
        <authorList>
            <consortium name="WormBaseParasite"/>
        </authorList>
    </citation>
    <scope>IDENTIFICATION</scope>
</reference>
<evidence type="ECO:0000256" key="7">
    <source>
        <dbReference type="ARBA" id="ARBA00022989"/>
    </source>
</evidence>
<evidence type="ECO:0000256" key="3">
    <source>
        <dbReference type="ARBA" id="ARBA00022448"/>
    </source>
</evidence>
<evidence type="ECO:0000256" key="1">
    <source>
        <dbReference type="ARBA" id="ARBA00004141"/>
    </source>
</evidence>
<dbReference type="InterPro" id="IPR043926">
    <property type="entry name" value="ABCG_dom"/>
</dbReference>
<keyword evidence="6" id="KW-0067">ATP-binding</keyword>
<reference evidence="11" key="1">
    <citation type="submission" date="2022-06" db="EMBL/GenBank/DDBJ databases">
        <authorList>
            <person name="Berger JAMES D."/>
            <person name="Berger JAMES D."/>
        </authorList>
    </citation>
    <scope>NUCLEOTIDE SEQUENCE [LARGE SCALE GENOMIC DNA]</scope>
</reference>
<keyword evidence="11" id="KW-1185">Reference proteome</keyword>
<dbReference type="SUPFAM" id="SSF52540">
    <property type="entry name" value="P-loop containing nucleoside triphosphate hydrolases"/>
    <property type="match status" value="1"/>
</dbReference>
<dbReference type="CDD" id="cd03213">
    <property type="entry name" value="ABCG_EPDR"/>
    <property type="match status" value="1"/>
</dbReference>
<dbReference type="FunFam" id="3.40.50.300:FF:000622">
    <property type="entry name" value="ATP-binding cassette sub-family G member 2"/>
    <property type="match status" value="1"/>
</dbReference>
<dbReference type="InterPro" id="IPR050352">
    <property type="entry name" value="ABCG_transporters"/>
</dbReference>
<keyword evidence="7 9" id="KW-1133">Transmembrane helix</keyword>
<dbReference type="Gene3D" id="3.40.50.300">
    <property type="entry name" value="P-loop containing nucleotide triphosphate hydrolases"/>
    <property type="match status" value="1"/>
</dbReference>
<dbReference type="PANTHER" id="PTHR48041:SF116">
    <property type="entry name" value="PROTEIN BROWN"/>
    <property type="match status" value="1"/>
</dbReference>
<dbReference type="InterPro" id="IPR003593">
    <property type="entry name" value="AAA+_ATPase"/>
</dbReference>
<feature type="domain" description="ABC transporter" evidence="10">
    <location>
        <begin position="92"/>
        <end position="331"/>
    </location>
</feature>
<feature type="transmembrane region" description="Helical" evidence="9">
    <location>
        <begin position="703"/>
        <end position="723"/>
    </location>
</feature>
<dbReference type="SMART" id="SM00382">
    <property type="entry name" value="AAA"/>
    <property type="match status" value="1"/>
</dbReference>
<dbReference type="PANTHER" id="PTHR48041">
    <property type="entry name" value="ABC TRANSPORTER G FAMILY MEMBER 28"/>
    <property type="match status" value="1"/>
</dbReference>
<dbReference type="GO" id="GO:0008514">
    <property type="term" value="F:organic anion transmembrane transporter activity"/>
    <property type="evidence" value="ECO:0007669"/>
    <property type="project" value="UniProtKB-ARBA"/>
</dbReference>
<sequence length="893" mass="102156">MELDDDFLRAFVFLSKRAEFNSRLFCTTSRIQRDGSLQPGYGVSKTKQSIFRHLCTGIMKSQVKNFESVPLSPNQTKTIPTTLSFHHVSCNVKTQILSCSSPSYIKVLSDLSGFMPPGMNAIIGPTGCGKSTLLDVLAGRKNPSQLTGYVLLNGEFLPNSVRRRLCGYVVQENIVMETLTIRENITFSATLRLPRCTAARERDEKVSSVIEELGLTSVADRIIGTQLTCGVSGGERKRTCIGIELVNDPLVLYLDEPTTGLDSYTAGTVIQTLRRLADSGRTIVFSIHQPKYSIYRLFDRLTIISNGQMIYHGPGGQTPIVYFENCGYFIEGHNNPADFFMDILHGEFDIDETVVQQKNIAGASEKDVCKTVRETVCRKLIACWLKSTLWRQCKVFLAECSENFHQNRLRRLKQKKQDQKYNSTTTRKTTITRHIQHKQTKFNKQGKQFDCEFIQPGNYLSTINMEIEKFDELWALSRSLSTTIDSNFDDDHGDSIHYPNVDCLINENTLKKSGQKRNFQQDNLYSAPMNNNNYYYYDKTVNGQKLVNCCSCKCKKQSSNYQQCSTTFCYQLFTLNWRSYLTMKRSGRTILAHFAIQFVIALFLGIIYLNMNKWRGYGIQNRMGLFFLTCLHLLFISGTLLEVFLKDRLIFVHETSTGFYRISAYFLSKILSDVLPIKVIPAFLCLSITYYLTGLRYELYPFLLWQFTIGLLTFSASAITFAVSAMVNDRRIGSILLSMLFVLMMITSGYLVNISTLWKWLQLVRYISILRYAINILTINELFDMTFCPESTLPYSKLSSVDFNHINASDSSYPNTTSLLINEWRNTEYFHTGIGEIQNLESICISGVQYLESQAIEYRSKWAIWLNELGIFVIAILALCVAYIHLRLIKRYK</sequence>
<evidence type="ECO:0000259" key="10">
    <source>
        <dbReference type="PROSITE" id="PS50893"/>
    </source>
</evidence>
<dbReference type="WBParaSite" id="SRDH1_74740.1">
    <property type="protein sequence ID" value="SRDH1_74740.1"/>
    <property type="gene ID" value="SRDH1_74740"/>
</dbReference>
<accession>A0AA85G264</accession>
<evidence type="ECO:0000256" key="4">
    <source>
        <dbReference type="ARBA" id="ARBA00022692"/>
    </source>
</evidence>
<dbReference type="GO" id="GO:0005524">
    <property type="term" value="F:ATP binding"/>
    <property type="evidence" value="ECO:0007669"/>
    <property type="project" value="UniProtKB-KW"/>
</dbReference>
<comment type="similarity">
    <text evidence="2">Belongs to the ABC transporter superfamily. ABCG family. Eye pigment precursor importer (TC 3.A.1.204) subfamily.</text>
</comment>
<evidence type="ECO:0000256" key="8">
    <source>
        <dbReference type="ARBA" id="ARBA00023136"/>
    </source>
</evidence>
<dbReference type="GO" id="GO:0016324">
    <property type="term" value="C:apical plasma membrane"/>
    <property type="evidence" value="ECO:0007669"/>
    <property type="project" value="UniProtKB-ARBA"/>
</dbReference>
<evidence type="ECO:0000256" key="2">
    <source>
        <dbReference type="ARBA" id="ARBA00005814"/>
    </source>
</evidence>
<proteinExistence type="inferred from homology"/>
<keyword evidence="8 9" id="KW-0472">Membrane</keyword>
<evidence type="ECO:0000313" key="11">
    <source>
        <dbReference type="Proteomes" id="UP000050792"/>
    </source>
</evidence>